<evidence type="ECO:0000313" key="3">
    <source>
        <dbReference type="Proteomes" id="UP000838878"/>
    </source>
</evidence>
<reference evidence="2" key="1">
    <citation type="submission" date="2021-12" db="EMBL/GenBank/DDBJ databases">
        <authorList>
            <person name="Martin H S."/>
        </authorList>
    </citation>
    <scope>NUCLEOTIDE SEQUENCE</scope>
</reference>
<dbReference type="Proteomes" id="UP000838878">
    <property type="component" value="Chromosome 7"/>
</dbReference>
<protein>
    <submittedName>
        <fullName evidence="2">Uncharacterized protein</fullName>
    </submittedName>
</protein>
<feature type="compositionally biased region" description="Basic residues" evidence="1">
    <location>
        <begin position="53"/>
        <end position="83"/>
    </location>
</feature>
<name>A0A8J9VC55_9NEOP</name>
<organism evidence="2 3">
    <name type="scientific">Brenthis ino</name>
    <name type="common">lesser marbled fritillary</name>
    <dbReference type="NCBI Taxonomy" id="405034"/>
    <lineage>
        <taxon>Eukaryota</taxon>
        <taxon>Metazoa</taxon>
        <taxon>Ecdysozoa</taxon>
        <taxon>Arthropoda</taxon>
        <taxon>Hexapoda</taxon>
        <taxon>Insecta</taxon>
        <taxon>Pterygota</taxon>
        <taxon>Neoptera</taxon>
        <taxon>Endopterygota</taxon>
        <taxon>Lepidoptera</taxon>
        <taxon>Glossata</taxon>
        <taxon>Ditrysia</taxon>
        <taxon>Papilionoidea</taxon>
        <taxon>Nymphalidae</taxon>
        <taxon>Heliconiinae</taxon>
        <taxon>Argynnini</taxon>
        <taxon>Brenthis</taxon>
    </lineage>
</organism>
<evidence type="ECO:0000313" key="2">
    <source>
        <dbReference type="EMBL" id="CAH0729077.1"/>
    </source>
</evidence>
<feature type="compositionally biased region" description="Pro residues" evidence="1">
    <location>
        <begin position="84"/>
        <end position="97"/>
    </location>
</feature>
<proteinExistence type="predicted"/>
<feature type="non-terminal residue" evidence="2">
    <location>
        <position position="103"/>
    </location>
</feature>
<keyword evidence="3" id="KW-1185">Reference proteome</keyword>
<sequence length="103" mass="10862">MVGMCLCEQNVRCPACGTRLAAGGGAGRANRAALTTGLPRRSRPSRRSIAGPRGRRRAGGGRGCRSKSRCQLRRPASPRRLARRPPPAAAARPPPAINRPSSL</sequence>
<evidence type="ECO:0000256" key="1">
    <source>
        <dbReference type="SAM" id="MobiDB-lite"/>
    </source>
</evidence>
<accession>A0A8J9VC55</accession>
<dbReference type="EMBL" id="OV170227">
    <property type="protein sequence ID" value="CAH0729077.1"/>
    <property type="molecule type" value="Genomic_DNA"/>
</dbReference>
<dbReference type="AlphaFoldDB" id="A0A8J9VC55"/>
<gene>
    <name evidence="2" type="ORF">BINO364_LOCUS14227</name>
</gene>
<feature type="compositionally biased region" description="Low complexity" evidence="1">
    <location>
        <begin position="28"/>
        <end position="37"/>
    </location>
</feature>
<feature type="region of interest" description="Disordered" evidence="1">
    <location>
        <begin position="22"/>
        <end position="103"/>
    </location>
</feature>